<keyword evidence="1" id="KW-0472">Membrane</keyword>
<feature type="transmembrane region" description="Helical" evidence="1">
    <location>
        <begin position="199"/>
        <end position="223"/>
    </location>
</feature>
<dbReference type="EMBL" id="JACHOB010000002">
    <property type="protein sequence ID" value="MBB4658895.1"/>
    <property type="molecule type" value="Genomic_DNA"/>
</dbReference>
<dbReference type="Proteomes" id="UP000563524">
    <property type="component" value="Unassembled WGS sequence"/>
</dbReference>
<keyword evidence="1" id="KW-1133">Transmembrane helix</keyword>
<feature type="transmembrane region" description="Helical" evidence="1">
    <location>
        <begin position="266"/>
        <end position="288"/>
    </location>
</feature>
<accession>A0A840I3K0</accession>
<gene>
    <name evidence="3" type="ORF">GGQ59_001409</name>
</gene>
<feature type="transmembrane region" description="Helical" evidence="1">
    <location>
        <begin position="62"/>
        <end position="85"/>
    </location>
</feature>
<feature type="domain" description="Inositolphosphotransferase Aur1/Ipt1" evidence="2">
    <location>
        <begin position="155"/>
        <end position="332"/>
    </location>
</feature>
<feature type="transmembrane region" description="Helical" evidence="1">
    <location>
        <begin position="295"/>
        <end position="315"/>
    </location>
</feature>
<dbReference type="InterPro" id="IPR026841">
    <property type="entry name" value="Aur1/Ipt1"/>
</dbReference>
<dbReference type="AlphaFoldDB" id="A0A840I3K0"/>
<keyword evidence="1" id="KW-0812">Transmembrane</keyword>
<keyword evidence="4" id="KW-1185">Reference proteome</keyword>
<organism evidence="3 4">
    <name type="scientific">Parvularcula dongshanensis</name>
    <dbReference type="NCBI Taxonomy" id="1173995"/>
    <lineage>
        <taxon>Bacteria</taxon>
        <taxon>Pseudomonadati</taxon>
        <taxon>Pseudomonadota</taxon>
        <taxon>Alphaproteobacteria</taxon>
        <taxon>Parvularculales</taxon>
        <taxon>Parvularculaceae</taxon>
        <taxon>Parvularcula</taxon>
    </lineage>
</organism>
<evidence type="ECO:0000259" key="2">
    <source>
        <dbReference type="Pfam" id="PF14378"/>
    </source>
</evidence>
<protein>
    <recommendedName>
        <fullName evidence="2">Inositolphosphotransferase Aur1/Ipt1 domain-containing protein</fullName>
    </recommendedName>
</protein>
<evidence type="ECO:0000313" key="4">
    <source>
        <dbReference type="Proteomes" id="UP000563524"/>
    </source>
</evidence>
<dbReference type="Pfam" id="PF14378">
    <property type="entry name" value="PAP2_3"/>
    <property type="match status" value="1"/>
</dbReference>
<sequence>MRESSNPLAQRTSGFVERFRAPVRSTKSAANDLWPVYGLVAVVGLCAWIVDPSAMSYQVSRLIGIVIGLMLPIGLVFGFAVSIALEPRRPTRWFLQVVRTRGAGAGAVTVAYLIGLASLSTCKAHIPDVVPFYADRFLADAERAVLGTDAWRLAHAAPVWLGSLVLWLYQLPWLIYWTGGILVAAWLPPSRLRTQYVWSYFLTIFVLGIAVAAGSASVGPIFYDRFFGGDRFADLAPALDLLPIGRGTNGYAQYLLRLYETEAPGLGSGISAFPSIHCAAVVLNALFLSRFGRGLGVAGWFFAASIFFGSIYTGWHYATDGVASLIGVVVIWLSVDRILQKTDSDLSAET</sequence>
<dbReference type="GO" id="GO:0016020">
    <property type="term" value="C:membrane"/>
    <property type="evidence" value="ECO:0007669"/>
    <property type="project" value="UniProtKB-SubCell"/>
</dbReference>
<evidence type="ECO:0000313" key="3">
    <source>
        <dbReference type="EMBL" id="MBB4658895.1"/>
    </source>
</evidence>
<feature type="transmembrane region" description="Helical" evidence="1">
    <location>
        <begin position="105"/>
        <end position="126"/>
    </location>
</feature>
<feature type="transmembrane region" description="Helical" evidence="1">
    <location>
        <begin position="167"/>
        <end position="187"/>
    </location>
</feature>
<comment type="caution">
    <text evidence="3">The sequence shown here is derived from an EMBL/GenBank/DDBJ whole genome shotgun (WGS) entry which is preliminary data.</text>
</comment>
<feature type="transmembrane region" description="Helical" evidence="1">
    <location>
        <begin position="33"/>
        <end position="50"/>
    </location>
</feature>
<evidence type="ECO:0000256" key="1">
    <source>
        <dbReference type="SAM" id="Phobius"/>
    </source>
</evidence>
<name>A0A840I3K0_9PROT</name>
<reference evidence="3 4" key="1">
    <citation type="submission" date="2020-08" db="EMBL/GenBank/DDBJ databases">
        <title>Genomic Encyclopedia of Type Strains, Phase IV (KMG-IV): sequencing the most valuable type-strain genomes for metagenomic binning, comparative biology and taxonomic classification.</title>
        <authorList>
            <person name="Goeker M."/>
        </authorList>
    </citation>
    <scope>NUCLEOTIDE SEQUENCE [LARGE SCALE GENOMIC DNA]</scope>
    <source>
        <strain evidence="3 4">DSM 102850</strain>
    </source>
</reference>
<proteinExistence type="predicted"/>
<dbReference type="RefSeq" id="WP_183817066.1">
    <property type="nucleotide sequence ID" value="NZ_JACHOB010000002.1"/>
</dbReference>